<dbReference type="EMBL" id="FUYM01000008">
    <property type="protein sequence ID" value="SKB91174.1"/>
    <property type="molecule type" value="Genomic_DNA"/>
</dbReference>
<dbReference type="RefSeq" id="WP_079649505.1">
    <property type="nucleotide sequence ID" value="NZ_FUYM01000008.1"/>
</dbReference>
<dbReference type="OrthoDB" id="9811671at2"/>
<proteinExistence type="predicted"/>
<dbReference type="Gene3D" id="2.40.128.520">
    <property type="match status" value="1"/>
</dbReference>
<dbReference type="InterPro" id="IPR019223">
    <property type="entry name" value="DUF2147"/>
</dbReference>
<feature type="chain" id="PRO_5013273237" evidence="1">
    <location>
        <begin position="22"/>
        <end position="136"/>
    </location>
</feature>
<feature type="signal peptide" evidence="1">
    <location>
        <begin position="1"/>
        <end position="21"/>
    </location>
</feature>
<sequence length="136" mass="14520">MKMISGLAVLAFALVPVAAGAARADQSFGVWRNPQNSVHVRAEPCGQRMCGVVVWANDKARADAARGGTPNLVGATLFKDFRLQKPGLWRGKVFVPDIGKTFSGTIEVIDPTHLKGSGCLVGRIGCKSQSWTRIAE</sequence>
<feature type="domain" description="DUF2147" evidence="2">
    <location>
        <begin position="29"/>
        <end position="133"/>
    </location>
</feature>
<keyword evidence="1" id="KW-0732">Signal</keyword>
<dbReference type="Pfam" id="PF09917">
    <property type="entry name" value="DUF2147"/>
    <property type="match status" value="1"/>
</dbReference>
<dbReference type="PANTHER" id="PTHR36919">
    <property type="entry name" value="BLR1215 PROTEIN"/>
    <property type="match status" value="1"/>
</dbReference>
<evidence type="ECO:0000313" key="4">
    <source>
        <dbReference type="Proteomes" id="UP000189818"/>
    </source>
</evidence>
<dbReference type="AlphaFoldDB" id="A0A1T5F4M8"/>
<evidence type="ECO:0000313" key="3">
    <source>
        <dbReference type="EMBL" id="SKB91174.1"/>
    </source>
</evidence>
<name>A0A1T5F4M8_9SPHN</name>
<accession>A0A1T5F4M8</accession>
<keyword evidence="4" id="KW-1185">Reference proteome</keyword>
<protein>
    <submittedName>
        <fullName evidence="3">Uncharacterized conserved protein, DUF2147 family</fullName>
    </submittedName>
</protein>
<dbReference type="STRING" id="439228.SAMN06295920_108142"/>
<gene>
    <name evidence="3" type="ORF">SAMN06295920_108142</name>
</gene>
<evidence type="ECO:0000256" key="1">
    <source>
        <dbReference type="SAM" id="SignalP"/>
    </source>
</evidence>
<dbReference type="Proteomes" id="UP000189818">
    <property type="component" value="Unassembled WGS sequence"/>
</dbReference>
<evidence type="ECO:0000259" key="2">
    <source>
        <dbReference type="Pfam" id="PF09917"/>
    </source>
</evidence>
<dbReference type="PANTHER" id="PTHR36919:SF2">
    <property type="entry name" value="BLL6627 PROTEIN"/>
    <property type="match status" value="1"/>
</dbReference>
<organism evidence="3 4">
    <name type="scientific">Rhizorhabdus histidinilytica</name>
    <dbReference type="NCBI Taxonomy" id="439228"/>
    <lineage>
        <taxon>Bacteria</taxon>
        <taxon>Pseudomonadati</taxon>
        <taxon>Pseudomonadota</taxon>
        <taxon>Alphaproteobacteria</taxon>
        <taxon>Sphingomonadales</taxon>
        <taxon>Sphingomonadaceae</taxon>
        <taxon>Rhizorhabdus</taxon>
    </lineage>
</organism>
<reference evidence="4" key="1">
    <citation type="submission" date="2017-02" db="EMBL/GenBank/DDBJ databases">
        <authorList>
            <person name="Varghese N."/>
            <person name="Submissions S."/>
        </authorList>
    </citation>
    <scope>NUCLEOTIDE SEQUENCE [LARGE SCALE GENOMIC DNA]</scope>
    <source>
        <strain evidence="4">UM2</strain>
    </source>
</reference>